<accession>A0ABZ2GUF0</accession>
<name>A0ABZ2GUF0_9CAUD</name>
<evidence type="ECO:0000313" key="2">
    <source>
        <dbReference type="Proteomes" id="UP001371145"/>
    </source>
</evidence>
<dbReference type="Proteomes" id="UP001371145">
    <property type="component" value="Segment"/>
</dbReference>
<evidence type="ECO:0000313" key="1">
    <source>
        <dbReference type="EMBL" id="WWO60221.1"/>
    </source>
</evidence>
<reference evidence="1 2" key="1">
    <citation type="submission" date="2024-01" db="EMBL/GenBank/DDBJ databases">
        <title>Novel lytic viruses for Xanthomonas sp. and Stenotrophomonas maltophilia.</title>
        <authorList>
            <person name="Petrzik K."/>
            <person name="Brazdova S."/>
            <person name="Sovova L."/>
            <person name="Neoralova M."/>
        </authorList>
    </citation>
    <scope>NUCLEOTIDE SEQUENCE [LARGE SCALE GENOMIC DNA]</scope>
</reference>
<dbReference type="EMBL" id="PP079413">
    <property type="protein sequence ID" value="WWO60221.1"/>
    <property type="molecule type" value="Genomic_DNA"/>
</dbReference>
<sequence>MYSVRDGVLSVLLVVVLLLGATAYFQHERIQYLSAQAETASATIAALDAKVKGEARLQKERKEKNDAAQEAYRANPVWSADVVPDDVADLLRDRHTR</sequence>
<protein>
    <submittedName>
        <fullName evidence="1">I-spanin</fullName>
    </submittedName>
</protein>
<keyword evidence="2" id="KW-1185">Reference proteome</keyword>
<organism evidence="1 2">
    <name type="scientific">Xanthomonas phage SB1</name>
    <dbReference type="NCBI Taxonomy" id="3117471"/>
    <lineage>
        <taxon>Viruses</taxon>
        <taxon>Duplodnaviria</taxon>
        <taxon>Heunggongvirae</taxon>
        <taxon>Uroviricota</taxon>
        <taxon>Caudoviricetes</taxon>
        <taxon>Autographivirales</taxon>
        <taxon>Autonotataviridae</taxon>
        <taxon>Gujervirinae</taxon>
        <taxon>Smasvirus</taxon>
        <taxon>Smasvirus SB1</taxon>
    </lineage>
</organism>
<proteinExistence type="predicted"/>